<evidence type="ECO:0000313" key="3">
    <source>
        <dbReference type="Proteomes" id="UP000886741"/>
    </source>
</evidence>
<dbReference type="Pfam" id="PF12225">
    <property type="entry name" value="DUF5981"/>
    <property type="match status" value="1"/>
</dbReference>
<evidence type="ECO:0000259" key="1">
    <source>
        <dbReference type="Pfam" id="PF12225"/>
    </source>
</evidence>
<comment type="caution">
    <text evidence="2">The sequence shown here is derived from an EMBL/GenBank/DDBJ whole genome shotgun (WGS) entry which is preliminary data.</text>
</comment>
<dbReference type="Proteomes" id="UP000886741">
    <property type="component" value="Unassembled WGS sequence"/>
</dbReference>
<feature type="domain" description="Methylene-tetrahydrofolate reductase C-terminal-like" evidence="1">
    <location>
        <begin position="107"/>
        <end position="198"/>
    </location>
</feature>
<dbReference type="InterPro" id="IPR022026">
    <property type="entry name" value="DUF5981"/>
</dbReference>
<reference evidence="2" key="2">
    <citation type="journal article" date="2021" name="PeerJ">
        <title>Extensive microbial diversity within the chicken gut microbiome revealed by metagenomics and culture.</title>
        <authorList>
            <person name="Gilroy R."/>
            <person name="Ravi A."/>
            <person name="Getino M."/>
            <person name="Pursley I."/>
            <person name="Horton D.L."/>
            <person name="Alikhan N.F."/>
            <person name="Baker D."/>
            <person name="Gharbi K."/>
            <person name="Hall N."/>
            <person name="Watson M."/>
            <person name="Adriaenssens E.M."/>
            <person name="Foster-Nyarko E."/>
            <person name="Jarju S."/>
            <person name="Secka A."/>
            <person name="Antonio M."/>
            <person name="Oren A."/>
            <person name="Chaudhuri R.R."/>
            <person name="La Ragione R."/>
            <person name="Hildebrand F."/>
            <person name="Pallen M.J."/>
        </authorList>
    </citation>
    <scope>NUCLEOTIDE SEQUENCE</scope>
    <source>
        <strain evidence="2">ChiBcec16-1751</strain>
    </source>
</reference>
<proteinExistence type="predicted"/>
<dbReference type="PANTHER" id="PTHR38755:SF1">
    <property type="entry name" value="METHYLENE-TETRAHYDROFOLATE REDUCTASE C-TERMINAL DOMAIN-CONTAINING PROTEIN"/>
    <property type="match status" value="1"/>
</dbReference>
<dbReference type="PANTHER" id="PTHR38755">
    <property type="entry name" value="5,10-METHYLENETETRAHYDROFOLATE REDUCTASE"/>
    <property type="match status" value="1"/>
</dbReference>
<dbReference type="EMBL" id="DVJJ01000118">
    <property type="protein sequence ID" value="HIS65299.1"/>
    <property type="molecule type" value="Genomic_DNA"/>
</dbReference>
<accession>A0A9D1FAP7</accession>
<organism evidence="2 3">
    <name type="scientific">Candidatus Avoscillospira avistercoris</name>
    <dbReference type="NCBI Taxonomy" id="2840707"/>
    <lineage>
        <taxon>Bacteria</taxon>
        <taxon>Bacillati</taxon>
        <taxon>Bacillota</taxon>
        <taxon>Clostridia</taxon>
        <taxon>Eubacteriales</taxon>
        <taxon>Oscillospiraceae</taxon>
        <taxon>Oscillospiraceae incertae sedis</taxon>
        <taxon>Candidatus Avoscillospira</taxon>
    </lineage>
</organism>
<gene>
    <name evidence="2" type="ORF">IAA83_08020</name>
</gene>
<name>A0A9D1FAP7_9FIRM</name>
<evidence type="ECO:0000313" key="2">
    <source>
        <dbReference type="EMBL" id="HIS65299.1"/>
    </source>
</evidence>
<protein>
    <submittedName>
        <fullName evidence="2">Methylenetetrahydrofolate reductase C-terminal domain-containing protein</fullName>
    </submittedName>
</protein>
<dbReference type="AlphaFoldDB" id="A0A9D1FAP7"/>
<sequence length="213" mass="22495">MIVTKKKPIEELMAMLGDAKKIAIIGCGSCATACATGGEKEVAELKKYLESQGRTVVATAMSDYCCMNLTTKGKVKGFDAAGAEAVVCMACGDGTQVVAANVKAPTYPANNTMFLGEAVKFGLFEEACHLCGNCVLGETGGICPITRCAKSLVNGPCGGSKNGKCEVNPENDCAWIAIYKRLEQQGRLDNLSKTRADKGYEDVAYPRTINIRG</sequence>
<reference evidence="2" key="1">
    <citation type="submission" date="2020-10" db="EMBL/GenBank/DDBJ databases">
        <authorList>
            <person name="Gilroy R."/>
        </authorList>
    </citation>
    <scope>NUCLEOTIDE SEQUENCE</scope>
    <source>
        <strain evidence="2">ChiBcec16-1751</strain>
    </source>
</reference>